<gene>
    <name evidence="3" type="primary">tssC</name>
    <name evidence="3" type="ORF">Q9315_23955</name>
</gene>
<dbReference type="PANTHER" id="PTHR35565">
    <property type="entry name" value="CYTOPLASMIC PROTEIN-RELATED"/>
    <property type="match status" value="1"/>
</dbReference>
<dbReference type="InterPro" id="IPR044032">
    <property type="entry name" value="TssC1_C"/>
</dbReference>
<dbReference type="PANTHER" id="PTHR35565:SF3">
    <property type="entry name" value="TYPE VI SECRETION SYSTEM SHEATH PROTEIN TSSC1"/>
    <property type="match status" value="1"/>
</dbReference>
<evidence type="ECO:0000313" key="3">
    <source>
        <dbReference type="EMBL" id="WLS05212.1"/>
    </source>
</evidence>
<keyword evidence="4" id="KW-1185">Reference proteome</keyword>
<organism evidence="3 4">
    <name type="scientific">Shinella oryzae</name>
    <dbReference type="NCBI Taxonomy" id="2871820"/>
    <lineage>
        <taxon>Bacteria</taxon>
        <taxon>Pseudomonadati</taxon>
        <taxon>Pseudomonadota</taxon>
        <taxon>Alphaproteobacteria</taxon>
        <taxon>Hyphomicrobiales</taxon>
        <taxon>Rhizobiaceae</taxon>
        <taxon>Shinella</taxon>
    </lineage>
</organism>
<sequence length="475" mass="53064">MLQSAPESRAAGRGVPIRDSGAIPAAVTAHRFEDETGRINRLIADIDDLLNDQVNAILHHPRVKALETAWRGLKLVVDQAAPGRGDVKIKAINVSWKELERDAVRAGDFDRSHLFELIYTNEFGMPGGEPFGLLIGAYELKGRADETDDVYLLKHLGGIAAAAFCPFIAGAAPEMFGLDSFADMEPVFSLRGIFDTPDHLRWRQMRRTPDMRFAGLTLPRVLLRPAYQPHTRRRMDSFLFEEEIDSDGNALLWGPACFALGSIMIRRFLESGWFADIRGAVQDEDGAGMVSFLPTHDFGTEHHGASRQPPVDMRLNSMQELELSELGFVPVVALPYTSHLVFNTNPSLHEPERYDRLAANQNARLAAMLQYVMCASRFAHCLKALMRDRIGRVESPEAMRDKLEAWLSRYTIGNSDASEEFKIAYPLRNARADVRELPGRPGVLGCTIHLQPHFQLDDVAATSFQLVAEMTEEAR</sequence>
<proteinExistence type="predicted"/>
<geneLocation type="plasmid" evidence="3 4">
    <name>unnamed1</name>
</geneLocation>
<evidence type="ECO:0000259" key="2">
    <source>
        <dbReference type="Pfam" id="PF18945"/>
    </source>
</evidence>
<dbReference type="NCBIfam" id="TIGR03355">
    <property type="entry name" value="VI_chp_2"/>
    <property type="match status" value="1"/>
</dbReference>
<name>A0ABY9K9I8_9HYPH</name>
<dbReference type="EMBL" id="CP132315">
    <property type="protein sequence ID" value="WLS05212.1"/>
    <property type="molecule type" value="Genomic_DNA"/>
</dbReference>
<protein>
    <submittedName>
        <fullName evidence="3">Type VI secretion system contractile sheath large subunit</fullName>
    </submittedName>
</protein>
<dbReference type="InterPro" id="IPR010269">
    <property type="entry name" value="T6SS_TssC-like"/>
</dbReference>
<dbReference type="RefSeq" id="WP_306161676.1">
    <property type="nucleotide sequence ID" value="NZ_CP132315.1"/>
</dbReference>
<dbReference type="InterPro" id="IPR044031">
    <property type="entry name" value="TssC1_N"/>
</dbReference>
<feature type="domain" description="TssC1 N-terminal" evidence="1">
    <location>
        <begin position="41"/>
        <end position="349"/>
    </location>
</feature>
<accession>A0ABY9K9I8</accession>
<dbReference type="Proteomes" id="UP001225788">
    <property type="component" value="Plasmid unnamed1"/>
</dbReference>
<evidence type="ECO:0000259" key="1">
    <source>
        <dbReference type="Pfam" id="PF05943"/>
    </source>
</evidence>
<dbReference type="Pfam" id="PF05943">
    <property type="entry name" value="VipB"/>
    <property type="match status" value="1"/>
</dbReference>
<reference evidence="3 4" key="1">
    <citation type="submission" date="2023-08" db="EMBL/GenBank/DDBJ databases">
        <title>Pathogen: clinical or host-associated sample.</title>
        <authorList>
            <person name="Hergert J."/>
            <person name="Casey R."/>
            <person name="Wagner J."/>
            <person name="Young E.L."/>
            <person name="Oakeson K.F."/>
        </authorList>
    </citation>
    <scope>NUCLEOTIDE SEQUENCE [LARGE SCALE GENOMIC DNA]</scope>
    <source>
        <strain evidence="3 4">UPHL-collab-2</strain>
        <plasmid evidence="3 4">unnamed1</plasmid>
    </source>
</reference>
<evidence type="ECO:0000313" key="4">
    <source>
        <dbReference type="Proteomes" id="UP001225788"/>
    </source>
</evidence>
<feature type="domain" description="TssC1 C-terminal" evidence="2">
    <location>
        <begin position="359"/>
        <end position="470"/>
    </location>
</feature>
<dbReference type="Pfam" id="PF18945">
    <property type="entry name" value="VipB_2"/>
    <property type="match status" value="1"/>
</dbReference>
<keyword evidence="3" id="KW-0614">Plasmid</keyword>